<dbReference type="EMBL" id="CABPRZ010000013">
    <property type="protein sequence ID" value="VVE25469.1"/>
    <property type="molecule type" value="Genomic_DNA"/>
</dbReference>
<evidence type="ECO:0000313" key="2">
    <source>
        <dbReference type="EMBL" id="VVE25469.1"/>
    </source>
</evidence>
<reference evidence="2 3" key="1">
    <citation type="submission" date="2019-08" db="EMBL/GenBank/DDBJ databases">
        <authorList>
            <person name="Peeters C."/>
        </authorList>
    </citation>
    <scope>NUCLEOTIDE SEQUENCE [LARGE SCALE GENOMIC DNA]</scope>
    <source>
        <strain evidence="2 3">LMG 30175</strain>
    </source>
</reference>
<gene>
    <name evidence="2" type="ORF">PTE30175_03280</name>
</gene>
<dbReference type="AlphaFoldDB" id="A0A5E4WNT8"/>
<evidence type="ECO:0000313" key="3">
    <source>
        <dbReference type="Proteomes" id="UP000414233"/>
    </source>
</evidence>
<evidence type="ECO:0000256" key="1">
    <source>
        <dbReference type="SAM" id="MobiDB-lite"/>
    </source>
</evidence>
<feature type="region of interest" description="Disordered" evidence="1">
    <location>
        <begin position="17"/>
        <end position="41"/>
    </location>
</feature>
<accession>A0A5E4WNT8</accession>
<protein>
    <submittedName>
        <fullName evidence="2">Uncharacterized protein</fullName>
    </submittedName>
</protein>
<dbReference type="Proteomes" id="UP000414233">
    <property type="component" value="Unassembled WGS sequence"/>
</dbReference>
<sequence length="41" mass="4393">MTRSVVRTRGVTLEWHNTPPCDASGTPGSVVAPLLQSRDSI</sequence>
<name>A0A5E4WNT8_9BURK</name>
<organism evidence="2 3">
    <name type="scientific">Pandoraea terrae</name>
    <dbReference type="NCBI Taxonomy" id="1537710"/>
    <lineage>
        <taxon>Bacteria</taxon>
        <taxon>Pseudomonadati</taxon>
        <taxon>Pseudomonadota</taxon>
        <taxon>Betaproteobacteria</taxon>
        <taxon>Burkholderiales</taxon>
        <taxon>Burkholderiaceae</taxon>
        <taxon>Pandoraea</taxon>
    </lineage>
</organism>
<keyword evidence="3" id="KW-1185">Reference proteome</keyword>
<proteinExistence type="predicted"/>